<dbReference type="Proteomes" id="UP000321776">
    <property type="component" value="Unassembled WGS sequence"/>
</dbReference>
<comment type="caution">
    <text evidence="2">The sequence shown here is derived from an EMBL/GenBank/DDBJ whole genome shotgun (WGS) entry which is preliminary data.</text>
</comment>
<feature type="transmembrane region" description="Helical" evidence="1">
    <location>
        <begin position="127"/>
        <end position="146"/>
    </location>
</feature>
<feature type="transmembrane region" description="Helical" evidence="1">
    <location>
        <begin position="43"/>
        <end position="65"/>
    </location>
</feature>
<dbReference type="AlphaFoldDB" id="A0A5C6V3E9"/>
<feature type="transmembrane region" description="Helical" evidence="1">
    <location>
        <begin position="158"/>
        <end position="175"/>
    </location>
</feature>
<dbReference type="RefSeq" id="WP_147236905.1">
    <property type="nucleotide sequence ID" value="NZ_VOQS01000005.1"/>
</dbReference>
<name>A0A5C6V3E9_9BURK</name>
<keyword evidence="1" id="KW-1133">Transmembrane helix</keyword>
<evidence type="ECO:0000313" key="3">
    <source>
        <dbReference type="Proteomes" id="UP000321776"/>
    </source>
</evidence>
<evidence type="ECO:0000256" key="1">
    <source>
        <dbReference type="SAM" id="Phobius"/>
    </source>
</evidence>
<accession>A0A5C6V3E9</accession>
<protein>
    <submittedName>
        <fullName evidence="2">Uncharacterized protein</fullName>
    </submittedName>
</protein>
<organism evidence="2 3">
    <name type="scientific">Paraburkholderia azotifigens</name>
    <dbReference type="NCBI Taxonomy" id="2057004"/>
    <lineage>
        <taxon>Bacteria</taxon>
        <taxon>Pseudomonadati</taxon>
        <taxon>Pseudomonadota</taxon>
        <taxon>Betaproteobacteria</taxon>
        <taxon>Burkholderiales</taxon>
        <taxon>Burkholderiaceae</taxon>
        <taxon>Paraburkholderia</taxon>
    </lineage>
</organism>
<reference evidence="2 3" key="1">
    <citation type="journal article" date="2018" name="Int. J. Syst. Evol. Microbiol.">
        <title>Paraburkholderia azotifigens sp. nov., a nitrogen-fixing bacterium isolated from paddy soil.</title>
        <authorList>
            <person name="Choi G.M."/>
            <person name="Im W.T."/>
        </authorList>
    </citation>
    <scope>NUCLEOTIDE SEQUENCE [LARGE SCALE GENOMIC DNA]</scope>
    <source>
        <strain evidence="2 3">NF 2-5-3</strain>
    </source>
</reference>
<keyword evidence="1" id="KW-0472">Membrane</keyword>
<keyword evidence="1" id="KW-0812">Transmembrane</keyword>
<gene>
    <name evidence="2" type="ORF">FRZ40_32175</name>
</gene>
<proteinExistence type="predicted"/>
<sequence length="184" mass="20193">MSNELQTQHFGITVMASTNNSADVKASDDEREVDALALFREEIITYGFQVFVFALTAVFICGFFQNNQALLAHMSDRINDLSMKELGFSLLAIIVAAGSIVLLWYLTGWEWLATIMGKIVGEVPRTLYFFGSSVGGLLIAASVGSISDGRIRFGSGGLLYASMFLGGFFVIGYLFRLSTIERTR</sequence>
<feature type="transmembrane region" description="Helical" evidence="1">
    <location>
        <begin position="86"/>
        <end position="107"/>
    </location>
</feature>
<evidence type="ECO:0000313" key="2">
    <source>
        <dbReference type="EMBL" id="TXC79086.1"/>
    </source>
</evidence>
<dbReference type="EMBL" id="VOQS01000005">
    <property type="protein sequence ID" value="TXC79086.1"/>
    <property type="molecule type" value="Genomic_DNA"/>
</dbReference>